<evidence type="ECO:0008006" key="3">
    <source>
        <dbReference type="Google" id="ProtNLM"/>
    </source>
</evidence>
<proteinExistence type="predicted"/>
<accession>A0A538UEC1</accession>
<dbReference type="Proteomes" id="UP000319771">
    <property type="component" value="Unassembled WGS sequence"/>
</dbReference>
<dbReference type="AlphaFoldDB" id="A0A538UEC1"/>
<evidence type="ECO:0000313" key="1">
    <source>
        <dbReference type="EMBL" id="TMQ74069.1"/>
    </source>
</evidence>
<gene>
    <name evidence="1" type="ORF">E6K81_01465</name>
</gene>
<comment type="caution">
    <text evidence="1">The sequence shown here is derived from an EMBL/GenBank/DDBJ whole genome shotgun (WGS) entry which is preliminary data.</text>
</comment>
<dbReference type="EMBL" id="VBPB01000017">
    <property type="protein sequence ID" value="TMQ74069.1"/>
    <property type="molecule type" value="Genomic_DNA"/>
</dbReference>
<evidence type="ECO:0000313" key="2">
    <source>
        <dbReference type="Proteomes" id="UP000319771"/>
    </source>
</evidence>
<name>A0A538UEC1_UNCEI</name>
<sequence length="131" mass="13375">MRLLRGIMCMGPVARALLALAALVVWVGSSPAQGPAGTRASSAEVERLAGTVKAVDPRAGTIDLVTGVGLSLRVRHIHLPAALKVKGAASESTAVALAPGAIVRLECRRTPGGMVASTAELVRPAPRGIKR</sequence>
<protein>
    <recommendedName>
        <fullName evidence="3">DUF5666 domain-containing protein</fullName>
    </recommendedName>
</protein>
<organism evidence="1 2">
    <name type="scientific">Eiseniibacteriota bacterium</name>
    <dbReference type="NCBI Taxonomy" id="2212470"/>
    <lineage>
        <taxon>Bacteria</taxon>
        <taxon>Candidatus Eiseniibacteriota</taxon>
    </lineage>
</organism>
<reference evidence="1 2" key="1">
    <citation type="journal article" date="2019" name="Nat. Microbiol.">
        <title>Mediterranean grassland soil C-N compound turnover is dependent on rainfall and depth, and is mediated by genomically divergent microorganisms.</title>
        <authorList>
            <person name="Diamond S."/>
            <person name="Andeer P.F."/>
            <person name="Li Z."/>
            <person name="Crits-Christoph A."/>
            <person name="Burstein D."/>
            <person name="Anantharaman K."/>
            <person name="Lane K.R."/>
            <person name="Thomas B.C."/>
            <person name="Pan C."/>
            <person name="Northen T.R."/>
            <person name="Banfield J.F."/>
        </authorList>
    </citation>
    <scope>NUCLEOTIDE SEQUENCE [LARGE SCALE GENOMIC DNA]</scope>
    <source>
        <strain evidence="1">WS_11</strain>
    </source>
</reference>